<keyword evidence="8 20" id="KW-0720">Serine protease</keyword>
<evidence type="ECO:0000256" key="12">
    <source>
        <dbReference type="ARBA" id="ARBA00023157"/>
    </source>
</evidence>
<evidence type="ECO:0000256" key="2">
    <source>
        <dbReference type="ARBA" id="ARBA00004653"/>
    </source>
</evidence>
<proteinExistence type="inferred from homology"/>
<comment type="subcellular location">
    <subcellularLocation>
        <location evidence="2">Golgi apparatus membrane</location>
        <topology evidence="2">Multi-pass membrane protein</topology>
    </subcellularLocation>
</comment>
<dbReference type="FunFam" id="2.60.120.260:FF:000006">
    <property type="entry name" value="Proprotein convertase subtilisin/kexin type 5"/>
    <property type="match status" value="1"/>
</dbReference>
<gene>
    <name evidence="23" type="primary">LOC114337717</name>
</gene>
<dbReference type="Gene3D" id="3.40.50.200">
    <property type="entry name" value="Peptidase S8/S53 domain"/>
    <property type="match status" value="1"/>
</dbReference>
<dbReference type="PROSITE" id="PS00137">
    <property type="entry name" value="SUBTILASE_HIS"/>
    <property type="match status" value="1"/>
</dbReference>
<dbReference type="InterPro" id="IPR032815">
    <property type="entry name" value="S8_pro-domain"/>
</dbReference>
<dbReference type="EC" id="3.4.21.75" evidence="15"/>
<accession>A0A6P7G4S6</accession>
<evidence type="ECO:0000256" key="18">
    <source>
        <dbReference type="ARBA" id="ARBA00077026"/>
    </source>
</evidence>
<evidence type="ECO:0000256" key="13">
    <source>
        <dbReference type="ARBA" id="ARBA00023180"/>
    </source>
</evidence>
<dbReference type="InterPro" id="IPR002884">
    <property type="entry name" value="P_dom"/>
</dbReference>
<dbReference type="PROSITE" id="PS51892">
    <property type="entry name" value="SUBTILASE"/>
    <property type="match status" value="1"/>
</dbReference>
<dbReference type="GO" id="GO:0005802">
    <property type="term" value="C:trans-Golgi network"/>
    <property type="evidence" value="ECO:0007669"/>
    <property type="project" value="TreeGrafter"/>
</dbReference>
<dbReference type="InterPro" id="IPR022398">
    <property type="entry name" value="Peptidase_S8_His-AS"/>
</dbReference>
<dbReference type="InterPro" id="IPR034182">
    <property type="entry name" value="Kexin/furin"/>
</dbReference>
<evidence type="ECO:0000256" key="17">
    <source>
        <dbReference type="ARBA" id="ARBA00076029"/>
    </source>
</evidence>
<dbReference type="InterPro" id="IPR000209">
    <property type="entry name" value="Peptidase_S8/S53_dom"/>
</dbReference>
<evidence type="ECO:0000256" key="3">
    <source>
        <dbReference type="ARBA" id="ARBA00005325"/>
    </source>
</evidence>
<feature type="active site" description="Charge relay system" evidence="19 20">
    <location>
        <position position="146"/>
    </location>
</feature>
<evidence type="ECO:0000256" key="5">
    <source>
        <dbReference type="ARBA" id="ARBA00022685"/>
    </source>
</evidence>
<dbReference type="InterPro" id="IPR036852">
    <property type="entry name" value="Peptidase_S8/S53_dom_sf"/>
</dbReference>
<evidence type="ECO:0000256" key="20">
    <source>
        <dbReference type="PROSITE-ProRule" id="PRU01240"/>
    </source>
</evidence>
<dbReference type="GO" id="GO:0097090">
    <property type="term" value="P:presynaptic membrane organization"/>
    <property type="evidence" value="ECO:0007669"/>
    <property type="project" value="UniProtKB-ARBA"/>
</dbReference>
<dbReference type="Gene3D" id="2.60.120.260">
    <property type="entry name" value="Galactose-binding domain-like"/>
    <property type="match status" value="1"/>
</dbReference>
<evidence type="ECO:0000256" key="21">
    <source>
        <dbReference type="SAM" id="MobiDB-lite"/>
    </source>
</evidence>
<dbReference type="Pfam" id="PF16470">
    <property type="entry name" value="S8_pro-domain"/>
    <property type="match status" value="1"/>
</dbReference>
<feature type="region of interest" description="Disordered" evidence="21">
    <location>
        <begin position="572"/>
        <end position="595"/>
    </location>
</feature>
<evidence type="ECO:0000313" key="23">
    <source>
        <dbReference type="RefSeq" id="XP_028144039.1"/>
    </source>
</evidence>
<evidence type="ECO:0000256" key="11">
    <source>
        <dbReference type="ARBA" id="ARBA00023145"/>
    </source>
</evidence>
<evidence type="ECO:0000259" key="22">
    <source>
        <dbReference type="PROSITE" id="PS51829"/>
    </source>
</evidence>
<keyword evidence="7 20" id="KW-0378">Hydrolase</keyword>
<organism evidence="23">
    <name type="scientific">Diabrotica virgifera virgifera</name>
    <name type="common">western corn rootworm</name>
    <dbReference type="NCBI Taxonomy" id="50390"/>
    <lineage>
        <taxon>Eukaryota</taxon>
        <taxon>Metazoa</taxon>
        <taxon>Ecdysozoa</taxon>
        <taxon>Arthropoda</taxon>
        <taxon>Hexapoda</taxon>
        <taxon>Insecta</taxon>
        <taxon>Pterygota</taxon>
        <taxon>Neoptera</taxon>
        <taxon>Endopterygota</taxon>
        <taxon>Coleoptera</taxon>
        <taxon>Polyphaga</taxon>
        <taxon>Cucujiformia</taxon>
        <taxon>Chrysomeloidea</taxon>
        <taxon>Chrysomelidae</taxon>
        <taxon>Galerucinae</taxon>
        <taxon>Diabroticina</taxon>
        <taxon>Diabroticites</taxon>
        <taxon>Diabrotica</taxon>
    </lineage>
</organism>
<sequence length="777" mass="86485">MKDFFYFCIGVFLCNFRLSNGHYTQQWAVHIQGGKDVADEVARDHGFVNHGVIFEDHYHFSHNDVAKRSLRPNVDKRVKLAVDTRVTWSKQQIAKRRVKRDLKVQDSDPKWPFMWYLNRGGGLDMNVIPAWIEGITGKGAVVTILDDGLEKDHPDLVQNYDPMASYDVNGQDPDPSPRYDMIDSNRHGTRCAGEVAATSNNSVCALGVAHGAQVGGVRMLDGEVTDAVEARSLSLNPHHIDVYSASWGPDDDGKTVDGPGALATRAFIEGVTKGRNGKGSIFIWASGNGGRDHDNCNCDGYTNSIYSLSISSVTEHGHVPWYSEACSSTLASTYSSGAMGEKQVVTTDLRHSCTSSHTGTSASAPLAAGICALALEANPNLTWRDMQHIVVRTARPQNLIAPDWKVNGVGRHVSHSFGYGLMDAYAMVQLARNWTTVPEQHKCEITAQQVPKGIPPKSMVILQLQVKECEGVEILEHVQAKLTIFSQRRGDLNIQLTSPQGTKVVLLAHRPHDNSRAGFNEWPFMSVHSWGESPIGTWQLEIHNDGRMLGRASMQNWNLVLYGTRYFMPNLPSNNEKTNNKHRNGTIKRKNKKHKNKNLKKGFVSTKPPGVFKPEVIKNPSLNSTVQNNLKTKKPVVTGSDVSPYFYAVSNYNNNKVRLDQNSVKQYLKYVKNITITYPVMIPARNVIKNFSTPKKSQKLKEKSRDINSNRNLKLIVPKTTEISLTTKAFSTHKDSSGNLHGILVFSLKHLYFVFVFFTTHSAKVGSCFLINICALF</sequence>
<dbReference type="SUPFAM" id="SSF49785">
    <property type="entry name" value="Galactose-binding domain-like"/>
    <property type="match status" value="1"/>
</dbReference>
<dbReference type="SUPFAM" id="SSF52743">
    <property type="entry name" value="Subtilisin-like"/>
    <property type="match status" value="1"/>
</dbReference>
<evidence type="ECO:0000256" key="19">
    <source>
        <dbReference type="PIRSR" id="PIRSR615500-1"/>
    </source>
</evidence>
<dbReference type="GO" id="GO:0005886">
    <property type="term" value="C:plasma membrane"/>
    <property type="evidence" value="ECO:0007669"/>
    <property type="project" value="GOC"/>
</dbReference>
<dbReference type="Pfam" id="PF01483">
    <property type="entry name" value="P_proprotein"/>
    <property type="match status" value="1"/>
</dbReference>
<evidence type="ECO:0000256" key="16">
    <source>
        <dbReference type="ARBA" id="ARBA00053600"/>
    </source>
</evidence>
<dbReference type="InterPro" id="IPR023828">
    <property type="entry name" value="Peptidase_S8_Ser-AS"/>
</dbReference>
<evidence type="ECO:0000256" key="10">
    <source>
        <dbReference type="ARBA" id="ARBA00023136"/>
    </source>
</evidence>
<evidence type="ECO:0000256" key="15">
    <source>
        <dbReference type="ARBA" id="ARBA00038993"/>
    </source>
</evidence>
<feature type="active site" description="Charge relay system" evidence="19 20">
    <location>
        <position position="361"/>
    </location>
</feature>
<comment type="catalytic activity">
    <reaction evidence="14">
        <text>Release of mature proteins from their proproteins by cleavage of -Arg-Xaa-Yaa-Arg-|-Zaa- bonds, where Xaa can be any amino acid and Yaa is Arg or Lys. Releases albumin, complement component C3 and von Willebrand factor from their respective precursors.</text>
        <dbReference type="EC" id="3.4.21.75"/>
    </reaction>
</comment>
<protein>
    <recommendedName>
        <fullName evidence="15">furin</fullName>
        <ecNumber evidence="15">3.4.21.75</ecNumber>
    </recommendedName>
    <alternativeName>
        <fullName evidence="17">Kex2-like endoprotease 1</fullName>
    </alternativeName>
    <alternativeName>
        <fullName evidence="18">dKLIP-1</fullName>
    </alternativeName>
</protein>
<dbReference type="PROSITE" id="PS00138">
    <property type="entry name" value="SUBTILASE_SER"/>
    <property type="match status" value="1"/>
</dbReference>
<evidence type="ECO:0000256" key="7">
    <source>
        <dbReference type="ARBA" id="ARBA00022801"/>
    </source>
</evidence>
<reference evidence="23" key="1">
    <citation type="submission" date="2025-08" db="UniProtKB">
        <authorList>
            <consortium name="RefSeq"/>
        </authorList>
    </citation>
    <scope>IDENTIFICATION</scope>
    <source>
        <tissue evidence="23">Whole insect</tissue>
    </source>
</reference>
<keyword evidence="6" id="KW-0732">Signal</keyword>
<keyword evidence="5" id="KW-0165">Cleavage on pair of basic residues</keyword>
<dbReference type="GO" id="GO:0008039">
    <property type="term" value="P:synaptic target recognition"/>
    <property type="evidence" value="ECO:0007669"/>
    <property type="project" value="UniProtKB-ARBA"/>
</dbReference>
<comment type="cofactor">
    <cofactor evidence="1">
        <name>Ca(2+)</name>
        <dbReference type="ChEBI" id="CHEBI:29108"/>
    </cofactor>
</comment>
<feature type="active site" description="Charge relay system" evidence="19 20">
    <location>
        <position position="187"/>
    </location>
</feature>
<dbReference type="InterPro" id="IPR015500">
    <property type="entry name" value="Peptidase_S8_subtilisin-rel"/>
</dbReference>
<evidence type="ECO:0000256" key="8">
    <source>
        <dbReference type="ARBA" id="ARBA00022825"/>
    </source>
</evidence>
<evidence type="ECO:0000256" key="6">
    <source>
        <dbReference type="ARBA" id="ARBA00022729"/>
    </source>
</evidence>
<comment type="function">
    <text evidence="16">Furin is likely to represent the ubiquitous endoprotease activity within constitutive secretory pathways and capable of cleavage at the RX(K/R)R consensus motif.</text>
</comment>
<dbReference type="PRINTS" id="PR00723">
    <property type="entry name" value="SUBTILISIN"/>
</dbReference>
<dbReference type="Pfam" id="PF00082">
    <property type="entry name" value="Peptidase_S8"/>
    <property type="match status" value="1"/>
</dbReference>
<evidence type="ECO:0000256" key="1">
    <source>
        <dbReference type="ARBA" id="ARBA00001913"/>
    </source>
</evidence>
<dbReference type="GO" id="GO:0001941">
    <property type="term" value="P:postsynaptic membrane organization"/>
    <property type="evidence" value="ECO:0007669"/>
    <property type="project" value="UniProtKB-ARBA"/>
</dbReference>
<keyword evidence="13" id="KW-0325">Glycoprotein</keyword>
<dbReference type="SUPFAM" id="SSF54897">
    <property type="entry name" value="Protease propeptides/inhibitors"/>
    <property type="match status" value="1"/>
</dbReference>
<dbReference type="InterPro" id="IPR008979">
    <property type="entry name" value="Galactose-bd-like_sf"/>
</dbReference>
<keyword evidence="10" id="KW-0472">Membrane</keyword>
<feature type="domain" description="P/Homo B" evidence="22">
    <location>
        <begin position="436"/>
        <end position="567"/>
    </location>
</feature>
<evidence type="ECO:0000256" key="14">
    <source>
        <dbReference type="ARBA" id="ARBA00035756"/>
    </source>
</evidence>
<dbReference type="InterPro" id="IPR038466">
    <property type="entry name" value="S8_pro-domain_sf"/>
</dbReference>
<name>A0A6P7G4S6_DIAVI</name>
<dbReference type="PROSITE" id="PS51829">
    <property type="entry name" value="P_HOMO_B"/>
    <property type="match status" value="1"/>
</dbReference>
<dbReference type="GO" id="GO:0097688">
    <property type="term" value="P:glutamate receptor clustering"/>
    <property type="evidence" value="ECO:0007669"/>
    <property type="project" value="UniProtKB-ARBA"/>
</dbReference>
<dbReference type="FunFam" id="3.30.70.850:FF:000001">
    <property type="entry name" value="Proprotein convertase subtilisin/kexin type 5"/>
    <property type="match status" value="1"/>
</dbReference>
<dbReference type="RefSeq" id="XP_028144039.1">
    <property type="nucleotide sequence ID" value="XM_028288238.1"/>
</dbReference>
<keyword evidence="4 20" id="KW-0645">Protease</keyword>
<dbReference type="PANTHER" id="PTHR42884">
    <property type="entry name" value="PROPROTEIN CONVERTASE SUBTILISIN/KEXIN-RELATED"/>
    <property type="match status" value="1"/>
</dbReference>
<dbReference type="InterPro" id="IPR023827">
    <property type="entry name" value="Peptidase_S8_Asp-AS"/>
</dbReference>
<keyword evidence="9" id="KW-0333">Golgi apparatus</keyword>
<dbReference type="AlphaFoldDB" id="A0A6P7G4S6"/>
<dbReference type="PANTHER" id="PTHR42884:SF3">
    <property type="entry name" value="FURIN-LIKE PROTEASE 1, ISOFORMS 1_1-X_2"/>
    <property type="match status" value="1"/>
</dbReference>
<evidence type="ECO:0000256" key="4">
    <source>
        <dbReference type="ARBA" id="ARBA00022670"/>
    </source>
</evidence>
<feature type="compositionally biased region" description="Basic residues" evidence="21">
    <location>
        <begin position="580"/>
        <end position="595"/>
    </location>
</feature>
<comment type="similarity">
    <text evidence="3">Belongs to the peptidase S8 family. Furin subfamily.</text>
</comment>
<dbReference type="CDD" id="cd04059">
    <property type="entry name" value="Peptidases_S8_Protein_convertases_Kexins_Furin-like"/>
    <property type="match status" value="1"/>
</dbReference>
<evidence type="ECO:0000256" key="9">
    <source>
        <dbReference type="ARBA" id="ARBA00023034"/>
    </source>
</evidence>
<dbReference type="GO" id="GO:0004252">
    <property type="term" value="F:serine-type endopeptidase activity"/>
    <property type="evidence" value="ECO:0007669"/>
    <property type="project" value="UniProtKB-UniRule"/>
</dbReference>
<dbReference type="FunFam" id="3.40.50.200:FF:000001">
    <property type="entry name" value="Furin 2, isoform B"/>
    <property type="match status" value="1"/>
</dbReference>
<dbReference type="GO" id="GO:0000139">
    <property type="term" value="C:Golgi membrane"/>
    <property type="evidence" value="ECO:0007669"/>
    <property type="project" value="UniProtKB-SubCell"/>
</dbReference>
<dbReference type="GO" id="GO:0016486">
    <property type="term" value="P:peptide hormone processing"/>
    <property type="evidence" value="ECO:0007669"/>
    <property type="project" value="TreeGrafter"/>
</dbReference>
<dbReference type="PROSITE" id="PS00136">
    <property type="entry name" value="SUBTILASE_ASP"/>
    <property type="match status" value="1"/>
</dbReference>
<keyword evidence="11" id="KW-0865">Zymogen</keyword>
<keyword evidence="12" id="KW-1015">Disulfide bond</keyword>
<dbReference type="Gene3D" id="3.30.70.850">
    <property type="entry name" value="Peptidase S8, pro-domain"/>
    <property type="match status" value="1"/>
</dbReference>